<dbReference type="SMART" id="SM00822">
    <property type="entry name" value="PKS_KR"/>
    <property type="match status" value="1"/>
</dbReference>
<dbReference type="InterPro" id="IPR036291">
    <property type="entry name" value="NAD(P)-bd_dom_sf"/>
</dbReference>
<evidence type="ECO:0000259" key="3">
    <source>
        <dbReference type="SMART" id="SM00822"/>
    </source>
</evidence>
<evidence type="ECO:0000313" key="4">
    <source>
        <dbReference type="EMBL" id="KEO75851.1"/>
    </source>
</evidence>
<protein>
    <submittedName>
        <fullName evidence="4">Short-chain dehydrogenase</fullName>
    </submittedName>
</protein>
<dbReference type="InterPro" id="IPR002347">
    <property type="entry name" value="SDR_fam"/>
</dbReference>
<dbReference type="Gene3D" id="3.40.50.720">
    <property type="entry name" value="NAD(P)-binding Rossmann-like Domain"/>
    <property type="match status" value="1"/>
</dbReference>
<dbReference type="PRINTS" id="PR00081">
    <property type="entry name" value="GDHRDH"/>
</dbReference>
<proteinExistence type="inferred from homology"/>
<dbReference type="PANTHER" id="PTHR42879">
    <property type="entry name" value="3-OXOACYL-(ACYL-CARRIER-PROTEIN) REDUCTASE"/>
    <property type="match status" value="1"/>
</dbReference>
<dbReference type="PROSITE" id="PS00061">
    <property type="entry name" value="ADH_SHORT"/>
    <property type="match status" value="1"/>
</dbReference>
<dbReference type="FunFam" id="3.40.50.720:FF:000084">
    <property type="entry name" value="Short-chain dehydrogenase reductase"/>
    <property type="match status" value="1"/>
</dbReference>
<dbReference type="AlphaFoldDB" id="A0A074L0T6"/>
<dbReference type="OrthoDB" id="9788235at2"/>
<dbReference type="InterPro" id="IPR020904">
    <property type="entry name" value="Sc_DH/Rdtase_CS"/>
</dbReference>
<dbReference type="InterPro" id="IPR057326">
    <property type="entry name" value="KR_dom"/>
</dbReference>
<name>A0A074L0T6_9BACT</name>
<dbReference type="InterPro" id="IPR050259">
    <property type="entry name" value="SDR"/>
</dbReference>
<evidence type="ECO:0000313" key="5">
    <source>
        <dbReference type="Proteomes" id="UP000027821"/>
    </source>
</evidence>
<dbReference type="RefSeq" id="WP_035068850.1">
    <property type="nucleotide sequence ID" value="NZ_JMIH01000004.1"/>
</dbReference>
<evidence type="ECO:0000256" key="1">
    <source>
        <dbReference type="ARBA" id="ARBA00006484"/>
    </source>
</evidence>
<sequence>MKGKVALITGGSSGIGYGIAEALLKNGVNVGITGRNKERIEEAANRLKDAGEGEVLAITADVSDLDAQQDAVKQVTEKWGSLDYFVANAGVGHFANIEELSVEQWHETIDTNLTGVFYSIKASVEALKKTKGYFITISSLAGTNFFEGGSAYNASKFGLTGFTQAIMLDLRQAGIRVSTIMPGSVATHFNDHQPSDKDAWKIQIEDIGEMVVGLFALNARTLPSKIEVRPSQPPSK</sequence>
<accession>A0A074L0T6</accession>
<comment type="similarity">
    <text evidence="1 2">Belongs to the short-chain dehydrogenases/reductases (SDR) family.</text>
</comment>
<dbReference type="SUPFAM" id="SSF51735">
    <property type="entry name" value="NAD(P)-binding Rossmann-fold domains"/>
    <property type="match status" value="1"/>
</dbReference>
<keyword evidence="5" id="KW-1185">Reference proteome</keyword>
<feature type="domain" description="Ketoreductase" evidence="3">
    <location>
        <begin position="4"/>
        <end position="189"/>
    </location>
</feature>
<dbReference type="NCBIfam" id="NF005594">
    <property type="entry name" value="PRK07326.1"/>
    <property type="match status" value="1"/>
</dbReference>
<dbReference type="Proteomes" id="UP000027821">
    <property type="component" value="Unassembled WGS sequence"/>
</dbReference>
<gene>
    <name evidence="4" type="ORF">EL17_22785</name>
</gene>
<dbReference type="PRINTS" id="PR00080">
    <property type="entry name" value="SDRFAMILY"/>
</dbReference>
<evidence type="ECO:0000256" key="2">
    <source>
        <dbReference type="RuleBase" id="RU000363"/>
    </source>
</evidence>
<dbReference type="STRING" id="1048983.EL17_22785"/>
<dbReference type="PANTHER" id="PTHR42879:SF2">
    <property type="entry name" value="3-OXOACYL-[ACYL-CARRIER-PROTEIN] REDUCTASE FABG"/>
    <property type="match status" value="1"/>
</dbReference>
<comment type="caution">
    <text evidence="4">The sequence shown here is derived from an EMBL/GenBank/DDBJ whole genome shotgun (WGS) entry which is preliminary data.</text>
</comment>
<dbReference type="Pfam" id="PF00106">
    <property type="entry name" value="adh_short"/>
    <property type="match status" value="1"/>
</dbReference>
<dbReference type="eggNOG" id="COG4221">
    <property type="taxonomic scope" value="Bacteria"/>
</dbReference>
<organism evidence="4 5">
    <name type="scientific">Anditalea andensis</name>
    <dbReference type="NCBI Taxonomy" id="1048983"/>
    <lineage>
        <taxon>Bacteria</taxon>
        <taxon>Pseudomonadati</taxon>
        <taxon>Bacteroidota</taxon>
        <taxon>Cytophagia</taxon>
        <taxon>Cytophagales</taxon>
        <taxon>Cytophagaceae</taxon>
        <taxon>Anditalea</taxon>
    </lineage>
</organism>
<dbReference type="EMBL" id="JMIH01000004">
    <property type="protein sequence ID" value="KEO75851.1"/>
    <property type="molecule type" value="Genomic_DNA"/>
</dbReference>
<dbReference type="GO" id="GO:0032787">
    <property type="term" value="P:monocarboxylic acid metabolic process"/>
    <property type="evidence" value="ECO:0007669"/>
    <property type="project" value="UniProtKB-ARBA"/>
</dbReference>
<reference evidence="4 5" key="1">
    <citation type="submission" date="2014-04" db="EMBL/GenBank/DDBJ databases">
        <title>Characterization and application of a salt tolerant electro-active bacterium.</title>
        <authorList>
            <person name="Yang L."/>
            <person name="Wei S."/>
            <person name="Tay Q.X.M."/>
        </authorList>
    </citation>
    <scope>NUCLEOTIDE SEQUENCE [LARGE SCALE GENOMIC DNA]</scope>
    <source>
        <strain evidence="4 5">LY1</strain>
    </source>
</reference>